<dbReference type="EMBL" id="LCWV01000022">
    <property type="protein sequence ID" value="PWI66771.1"/>
    <property type="molecule type" value="Genomic_DNA"/>
</dbReference>
<dbReference type="PANTHER" id="PTHR24320">
    <property type="entry name" value="RETINOL DEHYDROGENASE"/>
    <property type="match status" value="1"/>
</dbReference>
<dbReference type="PRINTS" id="PR00081">
    <property type="entry name" value="GDHRDH"/>
</dbReference>
<dbReference type="AlphaFoldDB" id="A0A2U3DWY2"/>
<proteinExistence type="inferred from homology"/>
<sequence length="347" mass="37996">MEIDGAVPAKTPARRGLTAGWRVHPMTWTRSIIITGGTANLGYHAAAAIAKAHPDFLVVLSSRSDNDRAAETINKSLGQNNTVFIPLDLSSLESIRTYCKQWVSEQRPPVQALVLNAGLQFPGGLTKTADGLESTFAINHVGHALLFHLLWPHLAEGARIVLTSSGTHDPDQKTGLPDAIYTSAEDLAHPPASMVEVPGRQRYASSKLANVLWTYALDRRLARRKDTRAVTVNAFDPGMMPGTELAREASGVVRFLWLRVLPHILPLLRVAVSPNIHAPAESGAALANLVVGKDVSGQSGKYYEGTREIRSSKDSYDESKQEDLWRWTAQYLASSEDERSRFETLTE</sequence>
<dbReference type="Gene3D" id="3.40.50.720">
    <property type="entry name" value="NAD(P)-binding Rossmann-like Domain"/>
    <property type="match status" value="1"/>
</dbReference>
<dbReference type="SUPFAM" id="SSF51735">
    <property type="entry name" value="NAD(P)-binding Rossmann-fold domains"/>
    <property type="match status" value="1"/>
</dbReference>
<accession>A0A2U3DWY2</accession>
<dbReference type="PANTHER" id="PTHR24320:SF152">
    <property type="entry name" value="SHORT-CHAIN DEHYDROGENASE_REDUCTASE FAMILY PROTEIN"/>
    <property type="match status" value="1"/>
</dbReference>
<comment type="caution">
    <text evidence="3">The sequence shown here is derived from an EMBL/GenBank/DDBJ whole genome shotgun (WGS) entry which is preliminary data.</text>
</comment>
<evidence type="ECO:0008006" key="5">
    <source>
        <dbReference type="Google" id="ProtNLM"/>
    </source>
</evidence>
<evidence type="ECO:0000256" key="2">
    <source>
        <dbReference type="ARBA" id="ARBA00023002"/>
    </source>
</evidence>
<dbReference type="GO" id="GO:0016491">
    <property type="term" value="F:oxidoreductase activity"/>
    <property type="evidence" value="ECO:0007669"/>
    <property type="project" value="UniProtKB-KW"/>
</dbReference>
<protein>
    <recommendedName>
        <fullName evidence="5">Dehydrogenase/reductase</fullName>
    </recommendedName>
</protein>
<dbReference type="InterPro" id="IPR036291">
    <property type="entry name" value="NAD(P)-bd_dom_sf"/>
</dbReference>
<dbReference type="InterPro" id="IPR002347">
    <property type="entry name" value="SDR_fam"/>
</dbReference>
<name>A0A2U3DWY2_PURLI</name>
<evidence type="ECO:0000256" key="1">
    <source>
        <dbReference type="ARBA" id="ARBA00006484"/>
    </source>
</evidence>
<keyword evidence="2" id="KW-0560">Oxidoreductase</keyword>
<organism evidence="3 4">
    <name type="scientific">Purpureocillium lilacinum</name>
    <name type="common">Paecilomyces lilacinus</name>
    <dbReference type="NCBI Taxonomy" id="33203"/>
    <lineage>
        <taxon>Eukaryota</taxon>
        <taxon>Fungi</taxon>
        <taxon>Dikarya</taxon>
        <taxon>Ascomycota</taxon>
        <taxon>Pezizomycotina</taxon>
        <taxon>Sordariomycetes</taxon>
        <taxon>Hypocreomycetidae</taxon>
        <taxon>Hypocreales</taxon>
        <taxon>Ophiocordycipitaceae</taxon>
        <taxon>Purpureocillium</taxon>
    </lineage>
</organism>
<evidence type="ECO:0000313" key="3">
    <source>
        <dbReference type="EMBL" id="PWI66771.1"/>
    </source>
</evidence>
<dbReference type="Pfam" id="PF00106">
    <property type="entry name" value="adh_short"/>
    <property type="match status" value="1"/>
</dbReference>
<gene>
    <name evidence="3" type="ORF">PCL_04615</name>
</gene>
<comment type="similarity">
    <text evidence="1">Belongs to the short-chain dehydrogenases/reductases (SDR) family.</text>
</comment>
<evidence type="ECO:0000313" key="4">
    <source>
        <dbReference type="Proteomes" id="UP000245956"/>
    </source>
</evidence>
<reference evidence="3 4" key="1">
    <citation type="journal article" date="2016" name="Front. Microbiol.">
        <title>Genome and transcriptome sequences reveal the specific parasitism of the nematophagous Purpureocillium lilacinum 36-1.</title>
        <authorList>
            <person name="Xie J."/>
            <person name="Li S."/>
            <person name="Mo C."/>
            <person name="Xiao X."/>
            <person name="Peng D."/>
            <person name="Wang G."/>
            <person name="Xiao Y."/>
        </authorList>
    </citation>
    <scope>NUCLEOTIDE SEQUENCE [LARGE SCALE GENOMIC DNA]</scope>
    <source>
        <strain evidence="3 4">36-1</strain>
    </source>
</reference>
<dbReference type="Proteomes" id="UP000245956">
    <property type="component" value="Unassembled WGS sequence"/>
</dbReference>